<dbReference type="OrthoDB" id="21061at2759"/>
<dbReference type="PROSITE" id="PS50293">
    <property type="entry name" value="TPR_REGION"/>
    <property type="match status" value="1"/>
</dbReference>
<keyword evidence="4" id="KW-1185">Reference proteome</keyword>
<feature type="repeat" description="TPR" evidence="1">
    <location>
        <begin position="311"/>
        <end position="344"/>
    </location>
</feature>
<organism evidence="3 4">
    <name type="scientific">Polysphondylium violaceum</name>
    <dbReference type="NCBI Taxonomy" id="133409"/>
    <lineage>
        <taxon>Eukaryota</taxon>
        <taxon>Amoebozoa</taxon>
        <taxon>Evosea</taxon>
        <taxon>Eumycetozoa</taxon>
        <taxon>Dictyostelia</taxon>
        <taxon>Dictyosteliales</taxon>
        <taxon>Dictyosteliaceae</taxon>
        <taxon>Polysphondylium</taxon>
    </lineage>
</organism>
<feature type="region of interest" description="Disordered" evidence="2">
    <location>
        <begin position="399"/>
        <end position="556"/>
    </location>
</feature>
<evidence type="ECO:0000313" key="4">
    <source>
        <dbReference type="Proteomes" id="UP000695562"/>
    </source>
</evidence>
<protein>
    <recommendedName>
        <fullName evidence="5">Tetratricopeptide repeat protein</fullName>
    </recommendedName>
</protein>
<evidence type="ECO:0000256" key="2">
    <source>
        <dbReference type="SAM" id="MobiDB-lite"/>
    </source>
</evidence>
<feature type="repeat" description="TPR" evidence="1">
    <location>
        <begin position="345"/>
        <end position="378"/>
    </location>
</feature>
<accession>A0A8J4UZ27</accession>
<dbReference type="InterPro" id="IPR039190">
    <property type="entry name" value="TTC14"/>
</dbReference>
<evidence type="ECO:0008006" key="5">
    <source>
        <dbReference type="Google" id="ProtNLM"/>
    </source>
</evidence>
<comment type="caution">
    <text evidence="3">The sequence shown here is derived from an EMBL/GenBank/DDBJ whole genome shotgun (WGS) entry which is preliminary data.</text>
</comment>
<reference evidence="3" key="1">
    <citation type="submission" date="2020-01" db="EMBL/GenBank/DDBJ databases">
        <title>Development of genomics and gene disruption for Polysphondylium violaceum indicates a role for the polyketide synthase stlB in stalk morphogenesis.</title>
        <authorList>
            <person name="Narita B."/>
            <person name="Kawabe Y."/>
            <person name="Kin K."/>
            <person name="Saito T."/>
            <person name="Gibbs R."/>
            <person name="Kuspa A."/>
            <person name="Muzny D."/>
            <person name="Queller D."/>
            <person name="Richards S."/>
            <person name="Strassman J."/>
            <person name="Sucgang R."/>
            <person name="Worley K."/>
            <person name="Schaap P."/>
        </authorList>
    </citation>
    <scope>NUCLEOTIDE SEQUENCE</scope>
    <source>
        <strain evidence="3">QSvi11</strain>
    </source>
</reference>
<feature type="compositionally biased region" description="Basic and acidic residues" evidence="2">
    <location>
        <begin position="503"/>
        <end position="556"/>
    </location>
</feature>
<evidence type="ECO:0000313" key="3">
    <source>
        <dbReference type="EMBL" id="KAF2072388.1"/>
    </source>
</evidence>
<dbReference type="Gene3D" id="1.25.40.10">
    <property type="entry name" value="Tetratricopeptide repeat domain"/>
    <property type="match status" value="1"/>
</dbReference>
<dbReference type="SMART" id="SM00028">
    <property type="entry name" value="TPR"/>
    <property type="match status" value="2"/>
</dbReference>
<sequence length="556" mass="64506">MNNNDDSTASNINEDSETTTTTTATTAATIKYNSSAFLENKIQSLKTLNIKAKVPIDHQCIQGFSHIPTIRDAIKIKKYQDSLKVSKEDILNELDSLLLNGYHQPNQQQTESIYNSMLIVGVIKSKDAILGLDIDIYKVLNVYSITKGYSLTIPRVLDSISQYQILAHCDIKHFNKTMGTSIDYYDIGDYVRATVLSIDKSNQVVNVSFDFSDLNALFLNEIYRNESLELYKFLGKFDPAELYLQLGFTNIINIIKNDPQFNNPWAINTMSTSFGINQLDSMIPYPSQFINNINSPKFITKFRDTQSFIWAKESIEMGLKCAQEGNFQEAIRYYKEALNVDPKHQTGYVALGAANAKLGNYDKAIHYFETAINLDPNDRNAKKYLDAITDLKYQNYDENNNYDYGNHQQQNEYSSATTADGNYSNSFKDKVKSLIMENEKKRKREREKDKDKDDKSKSSNNNNKRDKYREKKSKRKDKYYDSSSSSDDDSSDSDHEKRKRDSKYKSDRKREKSKERDKYKKEYKESSSRSKYRDQDKSRDQDNRKRDDKYKDSRKR</sequence>
<feature type="compositionally biased region" description="Polar residues" evidence="2">
    <location>
        <begin position="407"/>
        <end position="426"/>
    </location>
</feature>
<dbReference type="SUPFAM" id="SSF48452">
    <property type="entry name" value="TPR-like"/>
    <property type="match status" value="1"/>
</dbReference>
<dbReference type="PANTHER" id="PTHR23184:SF9">
    <property type="entry name" value="TETRATRICOPEPTIDE REPEAT PROTEIN 14"/>
    <property type="match status" value="1"/>
</dbReference>
<dbReference type="AlphaFoldDB" id="A0A8J4UZ27"/>
<feature type="compositionally biased region" description="Polar residues" evidence="2">
    <location>
        <begin position="1"/>
        <end position="13"/>
    </location>
</feature>
<proteinExistence type="predicted"/>
<keyword evidence="1" id="KW-0802">TPR repeat</keyword>
<feature type="compositionally biased region" description="Basic and acidic residues" evidence="2">
    <location>
        <begin position="427"/>
        <end position="469"/>
    </location>
</feature>
<dbReference type="Pfam" id="PF14559">
    <property type="entry name" value="TPR_19"/>
    <property type="match status" value="1"/>
</dbReference>
<evidence type="ECO:0000256" key="1">
    <source>
        <dbReference type="PROSITE-ProRule" id="PRU00339"/>
    </source>
</evidence>
<dbReference type="InterPro" id="IPR019734">
    <property type="entry name" value="TPR_rpt"/>
</dbReference>
<dbReference type="PROSITE" id="PS50005">
    <property type="entry name" value="TPR"/>
    <property type="match status" value="2"/>
</dbReference>
<dbReference type="EMBL" id="AJWJ01000285">
    <property type="protein sequence ID" value="KAF2072388.1"/>
    <property type="molecule type" value="Genomic_DNA"/>
</dbReference>
<feature type="region of interest" description="Disordered" evidence="2">
    <location>
        <begin position="1"/>
        <end position="23"/>
    </location>
</feature>
<name>A0A8J4UZ27_9MYCE</name>
<dbReference type="InterPro" id="IPR011990">
    <property type="entry name" value="TPR-like_helical_dom_sf"/>
</dbReference>
<dbReference type="Proteomes" id="UP000695562">
    <property type="component" value="Unassembled WGS sequence"/>
</dbReference>
<dbReference type="PANTHER" id="PTHR23184">
    <property type="entry name" value="TETRATRICOPEPTIDE REPEAT PROTEIN 14"/>
    <property type="match status" value="1"/>
</dbReference>
<gene>
    <name evidence="3" type="ORF">CYY_006306</name>
</gene>